<dbReference type="PANTHER" id="PTHR11895">
    <property type="entry name" value="TRANSAMIDASE"/>
    <property type="match status" value="1"/>
</dbReference>
<dbReference type="OrthoDB" id="9811471at2"/>
<keyword evidence="2" id="KW-0808">Transferase</keyword>
<dbReference type="Gene3D" id="3.90.1300.10">
    <property type="entry name" value="Amidase signature (AS) domain"/>
    <property type="match status" value="1"/>
</dbReference>
<feature type="domain" description="Amidase" evidence="1">
    <location>
        <begin position="29"/>
        <end position="465"/>
    </location>
</feature>
<dbReference type="EMBL" id="CP010899">
    <property type="protein sequence ID" value="ALA98341.1"/>
    <property type="molecule type" value="Genomic_DNA"/>
</dbReference>
<dbReference type="InterPro" id="IPR036928">
    <property type="entry name" value="AS_sf"/>
</dbReference>
<proteinExistence type="predicted"/>
<accession>A0A0K2JJE0</accession>
<gene>
    <name evidence="2" type="primary">gatA</name>
    <name evidence="2" type="ORF">SKUN_001482</name>
</gene>
<evidence type="ECO:0000313" key="2">
    <source>
        <dbReference type="EMBL" id="ALA98341.1"/>
    </source>
</evidence>
<dbReference type="GO" id="GO:0016740">
    <property type="term" value="F:transferase activity"/>
    <property type="evidence" value="ECO:0007669"/>
    <property type="project" value="UniProtKB-KW"/>
</dbReference>
<dbReference type="AlphaFoldDB" id="A0A0K2JJE0"/>
<name>A0A0K2JJE0_SPIKU</name>
<dbReference type="STRING" id="273035.SKUN_001482"/>
<dbReference type="KEGG" id="skn:SKUN_001482"/>
<reference evidence="2 3" key="1">
    <citation type="journal article" date="2015" name="Genome Announc.">
        <title>Complete Genome Sequence of Spiroplasma kunkelii Strain CR2-3x, Causal Agent of Corn Stunt Disease in Zea mays L.</title>
        <authorList>
            <person name="Davis R.E."/>
            <person name="Shao J."/>
            <person name="Dally E.L."/>
            <person name="Zhao Y."/>
            <person name="Gasparich G.E."/>
            <person name="Gaynor B.J."/>
            <person name="Athey J.C."/>
            <person name="Harrison N.A."/>
            <person name="Donofrio N."/>
        </authorList>
    </citation>
    <scope>NUCLEOTIDE SEQUENCE [LARGE SCALE GENOMIC DNA]</scope>
    <source>
        <strain evidence="2 3">CR2-3x</strain>
    </source>
</reference>
<sequence>MAAYSIKELHHLLVAKKITPSQIVKNAFTNLDKYQVLNATVTELKTEATALAAKLDHLVVPKNNYLFALPYFAKDNFATKGIKTTASSKILENFIPNYESTVTNILKENNSILLGKAALDELGMGGHGLYALTGDVLNPWDLSRITGGSSSGSAALVVAGVVPFALGTDTGDSVRKPAGYCGVVGFKPTYGLISRYGVFPYAPSLDTVGYFTRTVEDSAIVFDYLAQEDHKDATSLKSKEQGYFKNLSSEKIKKQKFAYLKNAHMILPNEIRIHFDHLYDELTARGISVTAIDFPEDLLKALMPVYMVISFAEAVSSHSMLDGINYGTRVDGDTYQEVMMNSRTNGFGHVVKRRYVIGSYTLTKNNQTLLFLKAKQVRRLIVNALTTVFSKYDFLLLPAASAIAPKITTIKDQILTEAELENYVDDLLVLGNLMGNPSLTVPLAFVDKMPIGINVNAAPFADQKVFNASLLIEEIVGIKNKVVPERGKNHD</sequence>
<dbReference type="InterPro" id="IPR023631">
    <property type="entry name" value="Amidase_dom"/>
</dbReference>
<keyword evidence="3" id="KW-1185">Reference proteome</keyword>
<protein>
    <submittedName>
        <fullName evidence="2">Aspartyl/glutamyl-tRNA amidotransferase subunit A</fullName>
    </submittedName>
</protein>
<dbReference type="SUPFAM" id="SSF75304">
    <property type="entry name" value="Amidase signature (AS) enzymes"/>
    <property type="match status" value="1"/>
</dbReference>
<evidence type="ECO:0000259" key="1">
    <source>
        <dbReference type="Pfam" id="PF01425"/>
    </source>
</evidence>
<dbReference type="PANTHER" id="PTHR11895:SF151">
    <property type="entry name" value="GLUTAMYL-TRNA(GLN) AMIDOTRANSFERASE SUBUNIT A"/>
    <property type="match status" value="1"/>
</dbReference>
<dbReference type="Proteomes" id="UP000062963">
    <property type="component" value="Chromosome"/>
</dbReference>
<dbReference type="PATRIC" id="fig|273035.7.peg.1829"/>
<dbReference type="RefSeq" id="WP_053391382.1">
    <property type="nucleotide sequence ID" value="NZ_CP010899.1"/>
</dbReference>
<evidence type="ECO:0000313" key="3">
    <source>
        <dbReference type="Proteomes" id="UP000062963"/>
    </source>
</evidence>
<organism evidence="2 3">
    <name type="scientific">Spiroplasma kunkelii CR2-3x</name>
    <dbReference type="NCBI Taxonomy" id="273035"/>
    <lineage>
        <taxon>Bacteria</taxon>
        <taxon>Bacillati</taxon>
        <taxon>Mycoplasmatota</taxon>
        <taxon>Mollicutes</taxon>
        <taxon>Entomoplasmatales</taxon>
        <taxon>Spiroplasmataceae</taxon>
        <taxon>Spiroplasma</taxon>
    </lineage>
</organism>
<dbReference type="InterPro" id="IPR000120">
    <property type="entry name" value="Amidase"/>
</dbReference>
<dbReference type="Pfam" id="PF01425">
    <property type="entry name" value="Amidase"/>
    <property type="match status" value="1"/>
</dbReference>